<accession>A0AAV0G065</accession>
<keyword evidence="3" id="KW-1185">Reference proteome</keyword>
<reference evidence="2" key="1">
    <citation type="submission" date="2022-07" db="EMBL/GenBank/DDBJ databases">
        <authorList>
            <person name="Macas J."/>
            <person name="Novak P."/>
            <person name="Neumann P."/>
        </authorList>
    </citation>
    <scope>NUCLEOTIDE SEQUENCE</scope>
</reference>
<organism evidence="2 3">
    <name type="scientific">Cuscuta epithymum</name>
    <dbReference type="NCBI Taxonomy" id="186058"/>
    <lineage>
        <taxon>Eukaryota</taxon>
        <taxon>Viridiplantae</taxon>
        <taxon>Streptophyta</taxon>
        <taxon>Embryophyta</taxon>
        <taxon>Tracheophyta</taxon>
        <taxon>Spermatophyta</taxon>
        <taxon>Magnoliopsida</taxon>
        <taxon>eudicotyledons</taxon>
        <taxon>Gunneridae</taxon>
        <taxon>Pentapetalae</taxon>
        <taxon>asterids</taxon>
        <taxon>lamiids</taxon>
        <taxon>Solanales</taxon>
        <taxon>Convolvulaceae</taxon>
        <taxon>Cuscuteae</taxon>
        <taxon>Cuscuta</taxon>
        <taxon>Cuscuta subgen. Cuscuta</taxon>
    </lineage>
</organism>
<dbReference type="AlphaFoldDB" id="A0AAV0G065"/>
<dbReference type="Pfam" id="PF14223">
    <property type="entry name" value="Retrotran_gag_2"/>
    <property type="match status" value="1"/>
</dbReference>
<feature type="compositionally biased region" description="Low complexity" evidence="1">
    <location>
        <begin position="190"/>
        <end position="210"/>
    </location>
</feature>
<feature type="compositionally biased region" description="Basic residues" evidence="1">
    <location>
        <begin position="217"/>
        <end position="235"/>
    </location>
</feature>
<sequence>MIDGTIQVSPAYFIDVLNRQIPNPEFSLWLRLDQTIRSWLFATLSRDVLIDVRDLKHSFEIWERLESRFMSASLARSMELKRLLSQLKKKPDQSMDNYLREIKILVDDLATINCPVPPREVLKTTIMGLGPEYESLFTTVSLFPQHFPFETLRNHLLELEQRVIYLRSQEQTSVHQAFDAHIPQPGVQAGQPHGNQQQSGQQSGAQQVQQRPPGSHQRGRGGRGRGGRGRGGRGRWGREQQPVPYGSPAGWYPTHAPPQFYASAGSYPAAGGASHTGTVFCNSSVSHLNINALSVCDTNRGSADLSPARGILGSVPPPVVCQICFSAGHSAITCPSRFQQPSAPALLITPGESNSALWYPDSGASTHMTASEGQSLGGSTSASYQ</sequence>
<evidence type="ECO:0000313" key="2">
    <source>
        <dbReference type="EMBL" id="CAH9140684.1"/>
    </source>
</evidence>
<dbReference type="EMBL" id="CAMAPF010001025">
    <property type="protein sequence ID" value="CAH9140684.1"/>
    <property type="molecule type" value="Genomic_DNA"/>
</dbReference>
<feature type="region of interest" description="Disordered" evidence="1">
    <location>
        <begin position="366"/>
        <end position="385"/>
    </location>
</feature>
<evidence type="ECO:0000313" key="3">
    <source>
        <dbReference type="Proteomes" id="UP001152523"/>
    </source>
</evidence>
<proteinExistence type="predicted"/>
<dbReference type="PANTHER" id="PTHR47481:SF42">
    <property type="entry name" value="RHO GTPASE-ACTIVATING PROTEIN GACK-LIKE"/>
    <property type="match status" value="1"/>
</dbReference>
<dbReference type="PANTHER" id="PTHR47481">
    <property type="match status" value="1"/>
</dbReference>
<comment type="caution">
    <text evidence="2">The sequence shown here is derived from an EMBL/GenBank/DDBJ whole genome shotgun (WGS) entry which is preliminary data.</text>
</comment>
<feature type="region of interest" description="Disordered" evidence="1">
    <location>
        <begin position="183"/>
        <end position="251"/>
    </location>
</feature>
<dbReference type="Proteomes" id="UP001152523">
    <property type="component" value="Unassembled WGS sequence"/>
</dbReference>
<name>A0AAV0G065_9ASTE</name>
<evidence type="ECO:0008006" key="4">
    <source>
        <dbReference type="Google" id="ProtNLM"/>
    </source>
</evidence>
<evidence type="ECO:0000256" key="1">
    <source>
        <dbReference type="SAM" id="MobiDB-lite"/>
    </source>
</evidence>
<gene>
    <name evidence="2" type="ORF">CEPIT_LOCUS38548</name>
</gene>
<protein>
    <recommendedName>
        <fullName evidence="4">Retrotransposon gag domain-containing protein</fullName>
    </recommendedName>
</protein>